<reference evidence="3" key="3">
    <citation type="submission" date="2020-12" db="UniProtKB">
        <authorList>
            <consortium name="EnsemblPlants"/>
        </authorList>
    </citation>
    <scope>IDENTIFICATION</scope>
</reference>
<proteinExistence type="predicted"/>
<dbReference type="EnsemblPlants" id="Pp3c23_10749V3.1">
    <property type="protein sequence ID" value="Pp3c23_10749V3.1"/>
    <property type="gene ID" value="Pp3c23_10749"/>
</dbReference>
<sequence>MAMLLLLLALFWLYVLTWRNRVQKHKFSKHYIVQELLSLPHHSMYYTNSYNILHLARDAARSRRTAARRIIPRQLAATNQKHEVHANRRSMPLCSCRSHFPVIDSHRFTLIYCLVLQSQVLNHLSDLQLRELVNFGASLSGPDVFDIRSMERSIAEFHRESGIRKGCFDFDRGVAKLRLVEDRGGSQPVHESLDFQDEDTDNCATKTLDCRKWIMQFFTSIASDIVVIPSQVMQDLSDLYENDFVIQKKTIVIYGDDTNSNSAPFTKSTTVELQSSLTIAGFTFRGHPSDMANSIMCVSRKLIHHGERPRNRICCVVFVYIEPFGSCPSSELGKTKATSQARTEQFEVQLDRARLINNAAASCEQIGADTQRQRAMVTMRLQDTAPRLGRERPEVCRIHPTKAIPGKKLPTDHYCGCTGFLVDKKPLEAQVDGDKIKRELEHYSHCVSIAYFVGGRQFQKAMQE</sequence>
<evidence type="ECO:0000313" key="4">
    <source>
        <dbReference type="Proteomes" id="UP000006727"/>
    </source>
</evidence>
<keyword evidence="1" id="KW-0732">Signal</keyword>
<evidence type="ECO:0000256" key="1">
    <source>
        <dbReference type="SAM" id="SignalP"/>
    </source>
</evidence>
<feature type="signal peptide" evidence="1">
    <location>
        <begin position="1"/>
        <end position="17"/>
    </location>
</feature>
<protein>
    <submittedName>
        <fullName evidence="2 3">Uncharacterized protein</fullName>
    </submittedName>
</protein>
<dbReference type="Gramene" id="Pp3c23_10749V3.1">
    <property type="protein sequence ID" value="Pp3c23_10749V3.1"/>
    <property type="gene ID" value="Pp3c23_10749"/>
</dbReference>
<dbReference type="InParanoid" id="A0A2K1IIU9"/>
<evidence type="ECO:0000313" key="3">
    <source>
        <dbReference type="EnsemblPlants" id="Pp3c23_10749V3.1"/>
    </source>
</evidence>
<dbReference type="EMBL" id="ABEU02000023">
    <property type="protein sequence ID" value="PNR29200.1"/>
    <property type="molecule type" value="Genomic_DNA"/>
</dbReference>
<name>A0A2K1IIU9_PHYPA</name>
<reference evidence="2 4" key="2">
    <citation type="journal article" date="2018" name="Plant J.">
        <title>The Physcomitrella patens chromosome-scale assembly reveals moss genome structure and evolution.</title>
        <authorList>
            <person name="Lang D."/>
            <person name="Ullrich K.K."/>
            <person name="Murat F."/>
            <person name="Fuchs J."/>
            <person name="Jenkins J."/>
            <person name="Haas F.B."/>
            <person name="Piednoel M."/>
            <person name="Gundlach H."/>
            <person name="Van Bel M."/>
            <person name="Meyberg R."/>
            <person name="Vives C."/>
            <person name="Morata J."/>
            <person name="Symeonidi A."/>
            <person name="Hiss M."/>
            <person name="Muchero W."/>
            <person name="Kamisugi Y."/>
            <person name="Saleh O."/>
            <person name="Blanc G."/>
            <person name="Decker E.L."/>
            <person name="van Gessel N."/>
            <person name="Grimwood J."/>
            <person name="Hayes R.D."/>
            <person name="Graham S.W."/>
            <person name="Gunter L.E."/>
            <person name="McDaniel S.F."/>
            <person name="Hoernstein S.N.W."/>
            <person name="Larsson A."/>
            <person name="Li F.W."/>
            <person name="Perroud P.F."/>
            <person name="Phillips J."/>
            <person name="Ranjan P."/>
            <person name="Rokshar D.S."/>
            <person name="Rothfels C.J."/>
            <person name="Schneider L."/>
            <person name="Shu S."/>
            <person name="Stevenson D.W."/>
            <person name="Thummler F."/>
            <person name="Tillich M."/>
            <person name="Villarreal Aguilar J.C."/>
            <person name="Widiez T."/>
            <person name="Wong G.K."/>
            <person name="Wymore A."/>
            <person name="Zhang Y."/>
            <person name="Zimmer A.D."/>
            <person name="Quatrano R.S."/>
            <person name="Mayer K.F.X."/>
            <person name="Goodstein D."/>
            <person name="Casacuberta J.M."/>
            <person name="Vandepoele K."/>
            <person name="Reski R."/>
            <person name="Cuming A.C."/>
            <person name="Tuskan G.A."/>
            <person name="Maumus F."/>
            <person name="Salse J."/>
            <person name="Schmutz J."/>
            <person name="Rensing S.A."/>
        </authorList>
    </citation>
    <scope>NUCLEOTIDE SEQUENCE [LARGE SCALE GENOMIC DNA]</scope>
    <source>
        <strain evidence="3 4">cv. Gransden 2004</strain>
    </source>
</reference>
<reference evidence="2 4" key="1">
    <citation type="journal article" date="2008" name="Science">
        <title>The Physcomitrella genome reveals evolutionary insights into the conquest of land by plants.</title>
        <authorList>
            <person name="Rensing S."/>
            <person name="Lang D."/>
            <person name="Zimmer A."/>
            <person name="Terry A."/>
            <person name="Salamov A."/>
            <person name="Shapiro H."/>
            <person name="Nishiyama T."/>
            <person name="Perroud P.-F."/>
            <person name="Lindquist E."/>
            <person name="Kamisugi Y."/>
            <person name="Tanahashi T."/>
            <person name="Sakakibara K."/>
            <person name="Fujita T."/>
            <person name="Oishi K."/>
            <person name="Shin-I T."/>
            <person name="Kuroki Y."/>
            <person name="Toyoda A."/>
            <person name="Suzuki Y."/>
            <person name="Hashimoto A."/>
            <person name="Yamaguchi K."/>
            <person name="Sugano A."/>
            <person name="Kohara Y."/>
            <person name="Fujiyama A."/>
            <person name="Anterola A."/>
            <person name="Aoki S."/>
            <person name="Ashton N."/>
            <person name="Barbazuk W.B."/>
            <person name="Barker E."/>
            <person name="Bennetzen J."/>
            <person name="Bezanilla M."/>
            <person name="Blankenship R."/>
            <person name="Cho S.H."/>
            <person name="Dutcher S."/>
            <person name="Estelle M."/>
            <person name="Fawcett J.A."/>
            <person name="Gundlach H."/>
            <person name="Hanada K."/>
            <person name="Heyl A."/>
            <person name="Hicks K.A."/>
            <person name="Hugh J."/>
            <person name="Lohr M."/>
            <person name="Mayer K."/>
            <person name="Melkozernov A."/>
            <person name="Murata T."/>
            <person name="Nelson D."/>
            <person name="Pils B."/>
            <person name="Prigge M."/>
            <person name="Reiss B."/>
            <person name="Renner T."/>
            <person name="Rombauts S."/>
            <person name="Rushton P."/>
            <person name="Sanderfoot A."/>
            <person name="Schween G."/>
            <person name="Shiu S.-H."/>
            <person name="Stueber K."/>
            <person name="Theodoulou F.L."/>
            <person name="Tu H."/>
            <person name="Van de Peer Y."/>
            <person name="Verrier P.J."/>
            <person name="Waters E."/>
            <person name="Wood A."/>
            <person name="Yang L."/>
            <person name="Cove D."/>
            <person name="Cuming A."/>
            <person name="Hasebe M."/>
            <person name="Lucas S."/>
            <person name="Mishler D.B."/>
            <person name="Reski R."/>
            <person name="Grigoriev I."/>
            <person name="Quatrano R.S."/>
            <person name="Boore J.L."/>
        </authorList>
    </citation>
    <scope>NUCLEOTIDE SEQUENCE [LARGE SCALE GENOMIC DNA]</scope>
    <source>
        <strain evidence="3 4">cv. Gransden 2004</strain>
    </source>
</reference>
<feature type="chain" id="PRO_5036318884" evidence="1">
    <location>
        <begin position="18"/>
        <end position="464"/>
    </location>
</feature>
<dbReference type="Proteomes" id="UP000006727">
    <property type="component" value="Chromosome 23"/>
</dbReference>
<keyword evidence="4" id="KW-1185">Reference proteome</keyword>
<dbReference type="PaxDb" id="3218-PP1S137_234V6.1"/>
<gene>
    <name evidence="2" type="ORF">PHYPA_027892</name>
</gene>
<accession>A0A2K1IIU9</accession>
<organism evidence="2">
    <name type="scientific">Physcomitrium patens</name>
    <name type="common">Spreading-leaved earth moss</name>
    <name type="synonym">Physcomitrella patens</name>
    <dbReference type="NCBI Taxonomy" id="3218"/>
    <lineage>
        <taxon>Eukaryota</taxon>
        <taxon>Viridiplantae</taxon>
        <taxon>Streptophyta</taxon>
        <taxon>Embryophyta</taxon>
        <taxon>Bryophyta</taxon>
        <taxon>Bryophytina</taxon>
        <taxon>Bryopsida</taxon>
        <taxon>Funariidae</taxon>
        <taxon>Funariales</taxon>
        <taxon>Funariaceae</taxon>
        <taxon>Physcomitrium</taxon>
    </lineage>
</organism>
<evidence type="ECO:0000313" key="2">
    <source>
        <dbReference type="EMBL" id="PNR29200.1"/>
    </source>
</evidence>
<dbReference type="AlphaFoldDB" id="A0A2K1IIU9"/>